<proteinExistence type="predicted"/>
<dbReference type="EMBL" id="OIVN01000691">
    <property type="protein sequence ID" value="SPC84137.1"/>
    <property type="molecule type" value="Genomic_DNA"/>
</dbReference>
<evidence type="ECO:0000256" key="1">
    <source>
        <dbReference type="SAM" id="MobiDB-lite"/>
    </source>
</evidence>
<protein>
    <submittedName>
        <fullName evidence="2">Uncharacterized protein</fullName>
    </submittedName>
</protein>
<name>A0A2N9EZG1_FAGSY</name>
<reference evidence="2" key="1">
    <citation type="submission" date="2018-02" db="EMBL/GenBank/DDBJ databases">
        <authorList>
            <person name="Cohen D.B."/>
            <person name="Kent A.D."/>
        </authorList>
    </citation>
    <scope>NUCLEOTIDE SEQUENCE</scope>
</reference>
<gene>
    <name evidence="2" type="ORF">FSB_LOCUS12019</name>
</gene>
<organism evidence="2">
    <name type="scientific">Fagus sylvatica</name>
    <name type="common">Beechnut</name>
    <dbReference type="NCBI Taxonomy" id="28930"/>
    <lineage>
        <taxon>Eukaryota</taxon>
        <taxon>Viridiplantae</taxon>
        <taxon>Streptophyta</taxon>
        <taxon>Embryophyta</taxon>
        <taxon>Tracheophyta</taxon>
        <taxon>Spermatophyta</taxon>
        <taxon>Magnoliopsida</taxon>
        <taxon>eudicotyledons</taxon>
        <taxon>Gunneridae</taxon>
        <taxon>Pentapetalae</taxon>
        <taxon>rosids</taxon>
        <taxon>fabids</taxon>
        <taxon>Fagales</taxon>
        <taxon>Fagaceae</taxon>
        <taxon>Fagus</taxon>
    </lineage>
</organism>
<dbReference type="AlphaFoldDB" id="A0A2N9EZG1"/>
<evidence type="ECO:0000313" key="2">
    <source>
        <dbReference type="EMBL" id="SPC84137.1"/>
    </source>
</evidence>
<feature type="region of interest" description="Disordered" evidence="1">
    <location>
        <begin position="1"/>
        <end position="28"/>
    </location>
</feature>
<feature type="compositionally biased region" description="Polar residues" evidence="1">
    <location>
        <begin position="1"/>
        <end position="17"/>
    </location>
</feature>
<accession>A0A2N9EZG1</accession>
<sequence length="73" mass="7859">MAMSFSSEYLGNYSGTLPENEERSGQLCSVSHQHLLSSTAGSSDGMGCDLMGNLECTEPVHFLEMAETSRPDP</sequence>